<feature type="compositionally biased region" description="Low complexity" evidence="5">
    <location>
        <begin position="115"/>
        <end position="129"/>
    </location>
</feature>
<keyword evidence="1" id="KW-0479">Metal-binding</keyword>
<dbReference type="PANTHER" id="PTHR46462">
    <property type="entry name" value="UPSET, ISOFORM A"/>
    <property type="match status" value="1"/>
</dbReference>
<dbReference type="GO" id="GO:0008270">
    <property type="term" value="F:zinc ion binding"/>
    <property type="evidence" value="ECO:0007669"/>
    <property type="project" value="UniProtKB-KW"/>
</dbReference>
<reference evidence="7 8" key="1">
    <citation type="journal article" date="2020" name="Genomics">
        <title>Complete, high-quality genomes from long-read metagenomic sequencing of two wolf lichen thalli reveals enigmatic genome architecture.</title>
        <authorList>
            <person name="McKenzie S.K."/>
            <person name="Walston R.F."/>
            <person name="Allen J.L."/>
        </authorList>
    </citation>
    <scope>NUCLEOTIDE SEQUENCE [LARGE SCALE GENOMIC DNA]</scope>
    <source>
        <strain evidence="7">WasteWater1</strain>
    </source>
</reference>
<dbReference type="InterPro" id="IPR013083">
    <property type="entry name" value="Znf_RING/FYVE/PHD"/>
</dbReference>
<comment type="caution">
    <text evidence="7">The sequence shown here is derived from an EMBL/GenBank/DDBJ whole genome shotgun (WGS) entry which is preliminary data.</text>
</comment>
<accession>A0A8H6F7V3</accession>
<dbReference type="Proteomes" id="UP000593566">
    <property type="component" value="Unassembled WGS sequence"/>
</dbReference>
<keyword evidence="3" id="KW-0862">Zinc</keyword>
<gene>
    <name evidence="7" type="ORF">HO133_006306</name>
</gene>
<dbReference type="GeneID" id="59334707"/>
<dbReference type="InterPro" id="IPR001965">
    <property type="entry name" value="Znf_PHD"/>
</dbReference>
<sequence>MSFELPQYSFSHAGEPPTPTKTPTSPNFFLNSFQTPKQGTRFYGPQSPWSPAFHSVASPDLKTPTQLSFTTPTKSPTKISEFKIPSTGQDLETEIASHVHHLSPNPSLPLPPVEPSRQLSSSPNPSSTSESKRRRLNTDEFSITPLKTGFDHSAGTAMNSAGSMQTPPPTSTSASRRKAQQAQVAQLVKESAEKGRRMSFPNFGKGEGAYGSTSQVEESPQQFPALQFSPDGFGFPMSGPATAPVYPQNKLFWDPEQGDTMNIDFPMDDTFTAFGMGLPKNSDPFVSPSDHANGMQFPTSPAFNLINTSHEDTATFPRSSYAEPPSHTITSARGKFAGNVVNPSLLFSSPGKAADVATMPVVSQAIQDDVLRPYAHQMRDAQIELDMQLARKPKRKRAPGVDDSPAVKAALLTLRDDQTGRSGVERDHIDDVIEARAIARSRSRNSYGHAKERRDIGSRSLQHRRSLSRIRDSQRKRSSVTLTIDASGRAKTVVADDTKHASKSGIQVDSDSEDSESDSSSSSAEMVMSQPQSFAFPSQRQKQPKLGRFFNDPQSHSQRSSYTSTLGSVSTAQPSSTRRMSSNLHTQHSSQAYSGAGRIEVESEGETIIDTDDDKGDAQSELKKVLQSRSQKKVSKHATRPGSRDGFTGQRRAYPLQGGPLHQYYTTGSHTPGHHAYQDPYSNISPTTITDPDMSTPTTGRESNGSGDSTRCVCHVTEDFGEVMIQCESCRKWQHVSCLGFDPNKLPYVHLCVFCTGSTPNVRGGRVREPARASFAPPSSPLAHKPHRYR</sequence>
<feature type="region of interest" description="Disordered" evidence="5">
    <location>
        <begin position="766"/>
        <end position="790"/>
    </location>
</feature>
<protein>
    <recommendedName>
        <fullName evidence="6">Zinc finger PHD-type domain-containing protein</fullName>
    </recommendedName>
</protein>
<dbReference type="GO" id="GO:0006325">
    <property type="term" value="P:chromatin organization"/>
    <property type="evidence" value="ECO:0007669"/>
    <property type="project" value="UniProtKB-KW"/>
</dbReference>
<evidence type="ECO:0000256" key="5">
    <source>
        <dbReference type="SAM" id="MobiDB-lite"/>
    </source>
</evidence>
<dbReference type="SUPFAM" id="SSF57903">
    <property type="entry name" value="FYVE/PHD zinc finger"/>
    <property type="match status" value="1"/>
</dbReference>
<feature type="compositionally biased region" description="Acidic residues" evidence="5">
    <location>
        <begin position="602"/>
        <end position="615"/>
    </location>
</feature>
<proteinExistence type="predicted"/>
<dbReference type="EMBL" id="JACCJB010000024">
    <property type="protein sequence ID" value="KAF6217894.1"/>
    <property type="molecule type" value="Genomic_DNA"/>
</dbReference>
<dbReference type="RefSeq" id="XP_037147329.1">
    <property type="nucleotide sequence ID" value="XM_037297204.1"/>
</dbReference>
<feature type="compositionally biased region" description="Polar residues" evidence="5">
    <location>
        <begin position="156"/>
        <end position="165"/>
    </location>
</feature>
<evidence type="ECO:0000259" key="6">
    <source>
        <dbReference type="SMART" id="SM00249"/>
    </source>
</evidence>
<feature type="compositionally biased region" description="Low complexity" evidence="5">
    <location>
        <begin position="180"/>
        <end position="189"/>
    </location>
</feature>
<dbReference type="GO" id="GO:0034967">
    <property type="term" value="C:Set3 complex"/>
    <property type="evidence" value="ECO:0007669"/>
    <property type="project" value="TreeGrafter"/>
</dbReference>
<name>A0A8H6F7V3_9LECA</name>
<evidence type="ECO:0000313" key="7">
    <source>
        <dbReference type="EMBL" id="KAF6217894.1"/>
    </source>
</evidence>
<dbReference type="InterPro" id="IPR011011">
    <property type="entry name" value="Znf_FYVE_PHD"/>
</dbReference>
<dbReference type="GO" id="GO:0006355">
    <property type="term" value="P:regulation of DNA-templated transcription"/>
    <property type="evidence" value="ECO:0007669"/>
    <property type="project" value="TreeGrafter"/>
</dbReference>
<feature type="compositionally biased region" description="Polar residues" evidence="5">
    <location>
        <begin position="552"/>
        <end position="593"/>
    </location>
</feature>
<keyword evidence="2" id="KW-0863">Zinc-finger</keyword>
<feature type="region of interest" description="Disordered" evidence="5">
    <location>
        <begin position="442"/>
        <end position="650"/>
    </location>
</feature>
<evidence type="ECO:0000313" key="8">
    <source>
        <dbReference type="Proteomes" id="UP000593566"/>
    </source>
</evidence>
<feature type="region of interest" description="Disordered" evidence="5">
    <location>
        <begin position="1"/>
        <end position="214"/>
    </location>
</feature>
<keyword evidence="4" id="KW-0156">Chromatin regulator</keyword>
<feature type="compositionally biased region" description="Low complexity" evidence="5">
    <location>
        <begin position="772"/>
        <end position="783"/>
    </location>
</feature>
<feature type="compositionally biased region" description="Polar residues" evidence="5">
    <location>
        <begin position="63"/>
        <end position="78"/>
    </location>
</feature>
<feature type="compositionally biased region" description="Polar residues" evidence="5">
    <location>
        <begin position="27"/>
        <end position="38"/>
    </location>
</feature>
<dbReference type="Pfam" id="PF20826">
    <property type="entry name" value="PHD_5"/>
    <property type="match status" value="1"/>
</dbReference>
<dbReference type="GO" id="GO:0070210">
    <property type="term" value="C:Rpd3L-Expanded complex"/>
    <property type="evidence" value="ECO:0007669"/>
    <property type="project" value="TreeGrafter"/>
</dbReference>
<evidence type="ECO:0000256" key="1">
    <source>
        <dbReference type="ARBA" id="ARBA00022723"/>
    </source>
</evidence>
<keyword evidence="8" id="KW-1185">Reference proteome</keyword>
<evidence type="ECO:0000256" key="4">
    <source>
        <dbReference type="ARBA" id="ARBA00022853"/>
    </source>
</evidence>
<dbReference type="AlphaFoldDB" id="A0A8H6F7V3"/>
<dbReference type="SMART" id="SM00249">
    <property type="entry name" value="PHD"/>
    <property type="match status" value="1"/>
</dbReference>
<evidence type="ECO:0000256" key="2">
    <source>
        <dbReference type="ARBA" id="ARBA00022771"/>
    </source>
</evidence>
<organism evidence="7 8">
    <name type="scientific">Letharia lupina</name>
    <dbReference type="NCBI Taxonomy" id="560253"/>
    <lineage>
        <taxon>Eukaryota</taxon>
        <taxon>Fungi</taxon>
        <taxon>Dikarya</taxon>
        <taxon>Ascomycota</taxon>
        <taxon>Pezizomycotina</taxon>
        <taxon>Lecanoromycetes</taxon>
        <taxon>OSLEUM clade</taxon>
        <taxon>Lecanoromycetidae</taxon>
        <taxon>Lecanorales</taxon>
        <taxon>Lecanorineae</taxon>
        <taxon>Parmeliaceae</taxon>
        <taxon>Letharia</taxon>
    </lineage>
</organism>
<feature type="domain" description="Zinc finger PHD-type" evidence="6">
    <location>
        <begin position="711"/>
        <end position="756"/>
    </location>
</feature>
<dbReference type="Gene3D" id="3.30.40.10">
    <property type="entry name" value="Zinc/RING finger domain, C3HC4 (zinc finger)"/>
    <property type="match status" value="1"/>
</dbReference>
<dbReference type="PANTHER" id="PTHR46462:SF3">
    <property type="entry name" value="UPSET, ISOFORM A"/>
    <property type="match status" value="1"/>
</dbReference>
<evidence type="ECO:0000256" key="3">
    <source>
        <dbReference type="ARBA" id="ARBA00022833"/>
    </source>
</evidence>
<feature type="compositionally biased region" description="Polar residues" evidence="5">
    <location>
        <begin position="529"/>
        <end position="541"/>
    </location>
</feature>
<feature type="compositionally biased region" description="Basic residues" evidence="5">
    <location>
        <begin position="630"/>
        <end position="639"/>
    </location>
</feature>